<dbReference type="Proteomes" id="UP000184111">
    <property type="component" value="Unassembled WGS sequence"/>
</dbReference>
<keyword evidence="2" id="KW-0732">Signal</keyword>
<proteinExistence type="predicted"/>
<feature type="compositionally biased region" description="Low complexity" evidence="1">
    <location>
        <begin position="78"/>
        <end position="89"/>
    </location>
</feature>
<keyword evidence="4" id="KW-1185">Reference proteome</keyword>
<feature type="region of interest" description="Disordered" evidence="1">
    <location>
        <begin position="52"/>
        <end position="94"/>
    </location>
</feature>
<reference evidence="3 4" key="1">
    <citation type="submission" date="2016-11" db="EMBL/GenBank/DDBJ databases">
        <authorList>
            <person name="Jaros S."/>
            <person name="Januszkiewicz K."/>
            <person name="Wedrychowicz H."/>
        </authorList>
    </citation>
    <scope>NUCLEOTIDE SEQUENCE [LARGE SCALE GENOMIC DNA]</scope>
    <source>
        <strain evidence="3 4">CGMCC 4.2025</strain>
    </source>
</reference>
<organism evidence="3 4">
    <name type="scientific">Actinacidiphila paucisporea</name>
    <dbReference type="NCBI Taxonomy" id="310782"/>
    <lineage>
        <taxon>Bacteria</taxon>
        <taxon>Bacillati</taxon>
        <taxon>Actinomycetota</taxon>
        <taxon>Actinomycetes</taxon>
        <taxon>Kitasatosporales</taxon>
        <taxon>Streptomycetaceae</taxon>
        <taxon>Actinacidiphila</taxon>
    </lineage>
</organism>
<evidence type="ECO:0000313" key="3">
    <source>
        <dbReference type="EMBL" id="SHL69879.1"/>
    </source>
</evidence>
<gene>
    <name evidence="3" type="ORF">SAMN05216499_105328</name>
</gene>
<dbReference type="OrthoDB" id="4236437at2"/>
<evidence type="ECO:0000313" key="4">
    <source>
        <dbReference type="Proteomes" id="UP000184111"/>
    </source>
</evidence>
<dbReference type="RefSeq" id="WP_073496772.1">
    <property type="nucleotide sequence ID" value="NZ_FRBI01000005.1"/>
</dbReference>
<feature type="signal peptide" evidence="2">
    <location>
        <begin position="1"/>
        <end position="20"/>
    </location>
</feature>
<evidence type="ECO:0000256" key="1">
    <source>
        <dbReference type="SAM" id="MobiDB-lite"/>
    </source>
</evidence>
<dbReference type="AlphaFoldDB" id="A0A1M7CSP7"/>
<feature type="chain" id="PRO_5039390557" evidence="2">
    <location>
        <begin position="21"/>
        <end position="114"/>
    </location>
</feature>
<evidence type="ECO:0000256" key="2">
    <source>
        <dbReference type="SAM" id="SignalP"/>
    </source>
</evidence>
<name>A0A1M7CSP7_9ACTN</name>
<sequence length="114" mass="11773">MLTKKKIVTVSWILGGLSMAGVGLGHAYASAPMDCTRDAQGGVTCVSKTEKSYTTDDGSYHLEQSQECSHDGRDVVNTPQTGTGLPGTTKIGPVVGCSNTAPAPEGFTAPDISR</sequence>
<accession>A0A1M7CSP7</accession>
<protein>
    <submittedName>
        <fullName evidence="3">Uncharacterized protein</fullName>
    </submittedName>
</protein>
<dbReference type="EMBL" id="FRBI01000005">
    <property type="protein sequence ID" value="SHL69879.1"/>
    <property type="molecule type" value="Genomic_DNA"/>
</dbReference>